<dbReference type="PANTHER" id="PTHR43479:SF11">
    <property type="entry name" value="ACREF_ENVCD OPERON REPRESSOR-RELATED"/>
    <property type="match status" value="1"/>
</dbReference>
<accession>A0ABV6DS76</accession>
<proteinExistence type="predicted"/>
<evidence type="ECO:0000313" key="4">
    <source>
        <dbReference type="EMBL" id="MFC0215506.1"/>
    </source>
</evidence>
<feature type="DNA-binding region" description="H-T-H motif" evidence="2">
    <location>
        <begin position="36"/>
        <end position="55"/>
    </location>
</feature>
<sequence>MPRTQEENERIRKAAKENICSAAMEIFIEKGYHGAAIDDIAKRAGVSKGLMYNYYKGKEELLAEMVNKRIEEIKHVMQTAAALESPTDQLMHIIDGALNNVKRRPKEYKFYLHLQTQPEEDKVLSQYSQMLNDAMAEQFEIQCGMFAMLGGAESRIRSLYFSSTLHGTMLMLSTYPDKYPVDEIKEHIIRQFCGRITG</sequence>
<reference evidence="4 5" key="1">
    <citation type="submission" date="2024-09" db="EMBL/GenBank/DDBJ databases">
        <authorList>
            <person name="Sun Q."/>
            <person name="Mori K."/>
        </authorList>
    </citation>
    <scope>NUCLEOTIDE SEQUENCE [LARGE SCALE GENOMIC DNA]</scope>
    <source>
        <strain evidence="4 5">CCM 7759</strain>
    </source>
</reference>
<feature type="domain" description="HTH tetR-type" evidence="3">
    <location>
        <begin position="13"/>
        <end position="73"/>
    </location>
</feature>
<comment type="caution">
    <text evidence="4">The sequence shown here is derived from an EMBL/GenBank/DDBJ whole genome shotgun (WGS) entry which is preliminary data.</text>
</comment>
<dbReference type="SUPFAM" id="SSF46689">
    <property type="entry name" value="Homeodomain-like"/>
    <property type="match status" value="1"/>
</dbReference>
<evidence type="ECO:0000259" key="3">
    <source>
        <dbReference type="PROSITE" id="PS50977"/>
    </source>
</evidence>
<protein>
    <submittedName>
        <fullName evidence="4">TetR/AcrR family transcriptional regulator</fullName>
    </submittedName>
</protein>
<dbReference type="InterPro" id="IPR050624">
    <property type="entry name" value="HTH-type_Tx_Regulator"/>
</dbReference>
<dbReference type="RefSeq" id="WP_377472955.1">
    <property type="nucleotide sequence ID" value="NZ_JBHLWN010000098.1"/>
</dbReference>
<gene>
    <name evidence="4" type="ORF">ACFFK0_24230</name>
</gene>
<keyword evidence="5" id="KW-1185">Reference proteome</keyword>
<name>A0ABV6DS76_9BACL</name>
<keyword evidence="1 2" id="KW-0238">DNA-binding</keyword>
<dbReference type="InterPro" id="IPR009057">
    <property type="entry name" value="Homeodomain-like_sf"/>
</dbReference>
<dbReference type="EMBL" id="JBHLWN010000098">
    <property type="protein sequence ID" value="MFC0215506.1"/>
    <property type="molecule type" value="Genomic_DNA"/>
</dbReference>
<dbReference type="PROSITE" id="PS50977">
    <property type="entry name" value="HTH_TETR_2"/>
    <property type="match status" value="1"/>
</dbReference>
<dbReference type="Pfam" id="PF00440">
    <property type="entry name" value="TetR_N"/>
    <property type="match status" value="1"/>
</dbReference>
<organism evidence="4 5">
    <name type="scientific">Paenibacillus chartarius</name>
    <dbReference type="NCBI Taxonomy" id="747481"/>
    <lineage>
        <taxon>Bacteria</taxon>
        <taxon>Bacillati</taxon>
        <taxon>Bacillota</taxon>
        <taxon>Bacilli</taxon>
        <taxon>Bacillales</taxon>
        <taxon>Paenibacillaceae</taxon>
        <taxon>Paenibacillus</taxon>
    </lineage>
</organism>
<dbReference type="PRINTS" id="PR00455">
    <property type="entry name" value="HTHTETR"/>
</dbReference>
<dbReference type="Proteomes" id="UP001589776">
    <property type="component" value="Unassembled WGS sequence"/>
</dbReference>
<evidence type="ECO:0000313" key="5">
    <source>
        <dbReference type="Proteomes" id="UP001589776"/>
    </source>
</evidence>
<evidence type="ECO:0000256" key="2">
    <source>
        <dbReference type="PROSITE-ProRule" id="PRU00335"/>
    </source>
</evidence>
<evidence type="ECO:0000256" key="1">
    <source>
        <dbReference type="ARBA" id="ARBA00023125"/>
    </source>
</evidence>
<dbReference type="InterPro" id="IPR001647">
    <property type="entry name" value="HTH_TetR"/>
</dbReference>
<dbReference type="PANTHER" id="PTHR43479">
    <property type="entry name" value="ACREF/ENVCD OPERON REPRESSOR-RELATED"/>
    <property type="match status" value="1"/>
</dbReference>
<dbReference type="Gene3D" id="1.10.357.10">
    <property type="entry name" value="Tetracycline Repressor, domain 2"/>
    <property type="match status" value="1"/>
</dbReference>